<proteinExistence type="predicted"/>
<dbReference type="KEGG" id="vg:55007919"/>
<evidence type="ECO:0000313" key="3">
    <source>
        <dbReference type="Proteomes" id="UP000279248"/>
    </source>
</evidence>
<keyword evidence="3" id="KW-1185">Reference proteome</keyword>
<dbReference type="Proteomes" id="UP000279248">
    <property type="component" value="Segment"/>
</dbReference>
<dbReference type="Pfam" id="PF04606">
    <property type="entry name" value="Ogr_Delta"/>
    <property type="match status" value="1"/>
</dbReference>
<dbReference type="GeneID" id="55007919"/>
<dbReference type="InterPro" id="IPR007684">
    <property type="entry name" value="Znf_Ogr/Delta"/>
</dbReference>
<reference evidence="2 3" key="1">
    <citation type="submission" date="2018-10" db="EMBL/GenBank/DDBJ databases">
        <title>Characterization of the phiCTX-like Pseudomonas aeruginosa phage Dobby isolated from a kidney stone.</title>
        <authorList>
            <person name="Johnson G."/>
            <person name="Putonti C."/>
        </authorList>
    </citation>
    <scope>NUCLEOTIDE SEQUENCE [LARGE SCALE GENOMIC DNA]</scope>
    <source>
        <strain evidence="2 3">Dobby</strain>
    </source>
</reference>
<name>A0A3G8F1B9_9CAUD</name>
<accession>A0A3G8F1B9</accession>
<evidence type="ECO:0000313" key="2">
    <source>
        <dbReference type="EMBL" id="AZF87877.1"/>
    </source>
</evidence>
<organism evidence="2 3">
    <name type="scientific">Pseudomonas phage Dobby</name>
    <dbReference type="NCBI Taxonomy" id="2483611"/>
    <lineage>
        <taxon>Viruses</taxon>
        <taxon>Duplodnaviria</taxon>
        <taxon>Heunggongvirae</taxon>
        <taxon>Uroviricota</taxon>
        <taxon>Caudoviricetes</taxon>
        <taxon>Peduoviridae</taxon>
        <taxon>Citexvirus</taxon>
        <taxon>Citexvirus dobby</taxon>
    </lineage>
</organism>
<sequence>MSVYKLVCPCCHSRMRIRSSEGQTPCFRSMYAQCTNALCGATFTGSLSWDYQLSPSGLERPLLVLPMAPSKTRQLARRDLAAATNQLDLLDHVECMQ</sequence>
<feature type="domain" description="Zinc finger Ogr/Delta-type" evidence="1">
    <location>
        <begin position="8"/>
        <end position="47"/>
    </location>
</feature>
<protein>
    <recommendedName>
        <fullName evidence="1">Zinc finger Ogr/Delta-type domain-containing protein</fullName>
    </recommendedName>
</protein>
<evidence type="ECO:0000259" key="1">
    <source>
        <dbReference type="Pfam" id="PF04606"/>
    </source>
</evidence>
<dbReference type="RefSeq" id="YP_009816638.1">
    <property type="nucleotide sequence ID" value="NC_048109.1"/>
</dbReference>
<dbReference type="EMBL" id="MK034952">
    <property type="protein sequence ID" value="AZF87877.1"/>
    <property type="molecule type" value="Genomic_DNA"/>
</dbReference>